<proteinExistence type="predicted"/>
<comment type="caution">
    <text evidence="2">The sequence shown here is derived from an EMBL/GenBank/DDBJ whole genome shotgun (WGS) entry which is preliminary data.</text>
</comment>
<evidence type="ECO:0000313" key="3">
    <source>
        <dbReference type="Proteomes" id="UP000295132"/>
    </source>
</evidence>
<keyword evidence="1" id="KW-0812">Transmembrane</keyword>
<dbReference type="Proteomes" id="UP000295132">
    <property type="component" value="Unassembled WGS sequence"/>
</dbReference>
<protein>
    <submittedName>
        <fullName evidence="2">Uncharacterized protein</fullName>
    </submittedName>
</protein>
<accession>A0A4R5VSP9</accession>
<keyword evidence="1" id="KW-1133">Transmembrane helix</keyword>
<sequence length="172" mass="20283">MELVKKGLFLFFCFSCMLGMLFVVVVKYFDEKEKAEQLKHPLNSEIVARIPQQFMLQKWNGKTYEILKKTSNRDEIYKVENKLQNVKSKAKEMTIPPDYKIEIKWVNDIQKYVRPTGSTDVHFVGEDKKTKIDKYLVWVDKDSLKVIKDGKTNQNVFLSNEESESLYKILTE</sequence>
<name>A0A4R5VSP9_9BACI</name>
<organism evidence="2 3">
    <name type="scientific">Bacillus salipaludis</name>
    <dbReference type="NCBI Taxonomy" id="2547811"/>
    <lineage>
        <taxon>Bacteria</taxon>
        <taxon>Bacillati</taxon>
        <taxon>Bacillota</taxon>
        <taxon>Bacilli</taxon>
        <taxon>Bacillales</taxon>
        <taxon>Bacillaceae</taxon>
        <taxon>Bacillus</taxon>
    </lineage>
</organism>
<evidence type="ECO:0000256" key="1">
    <source>
        <dbReference type="SAM" id="Phobius"/>
    </source>
</evidence>
<reference evidence="2 3" key="1">
    <citation type="submission" date="2019-03" db="EMBL/GenBank/DDBJ databases">
        <title>Bacillus niacini sp. nov. a Nicotinate-Metabolizing Mesophile Isolated from Soil.</title>
        <authorList>
            <person name="Zhang G."/>
        </authorList>
    </citation>
    <scope>NUCLEOTIDE SEQUENCE [LARGE SCALE GENOMIC DNA]</scope>
    <source>
        <strain evidence="2 3">WN066</strain>
    </source>
</reference>
<dbReference type="RefSeq" id="WP_133334667.1">
    <property type="nucleotide sequence ID" value="NZ_SMYO01000005.1"/>
</dbReference>
<dbReference type="EMBL" id="SMYO01000005">
    <property type="protein sequence ID" value="TDK61796.1"/>
    <property type="molecule type" value="Genomic_DNA"/>
</dbReference>
<feature type="transmembrane region" description="Helical" evidence="1">
    <location>
        <begin position="7"/>
        <end position="29"/>
    </location>
</feature>
<keyword evidence="1" id="KW-0472">Membrane</keyword>
<dbReference type="AlphaFoldDB" id="A0A4R5VSP9"/>
<gene>
    <name evidence="2" type="ORF">E2K98_12985</name>
</gene>
<evidence type="ECO:0000313" key="2">
    <source>
        <dbReference type="EMBL" id="TDK61796.1"/>
    </source>
</evidence>